<dbReference type="EMBL" id="BKCJ010438864">
    <property type="protein sequence ID" value="GFA52268.1"/>
    <property type="molecule type" value="Genomic_DNA"/>
</dbReference>
<feature type="non-terminal residue" evidence="2">
    <location>
        <position position="1"/>
    </location>
</feature>
<name>A0A699JT65_TANCI</name>
<evidence type="ECO:0000256" key="1">
    <source>
        <dbReference type="SAM" id="MobiDB-lite"/>
    </source>
</evidence>
<reference evidence="2" key="1">
    <citation type="journal article" date="2019" name="Sci. Rep.">
        <title>Draft genome of Tanacetum cinerariifolium, the natural source of mosquito coil.</title>
        <authorList>
            <person name="Yamashiro T."/>
            <person name="Shiraishi A."/>
            <person name="Satake H."/>
            <person name="Nakayama K."/>
        </authorList>
    </citation>
    <scope>NUCLEOTIDE SEQUENCE</scope>
</reference>
<accession>A0A699JT65</accession>
<evidence type="ECO:0000313" key="2">
    <source>
        <dbReference type="EMBL" id="GFA52268.1"/>
    </source>
</evidence>
<comment type="caution">
    <text evidence="2">The sequence shown here is derived from an EMBL/GenBank/DDBJ whole genome shotgun (WGS) entry which is preliminary data.</text>
</comment>
<dbReference type="AlphaFoldDB" id="A0A699JT65"/>
<protein>
    <submittedName>
        <fullName evidence="2">Uncharacterized protein</fullName>
    </submittedName>
</protein>
<gene>
    <name evidence="2" type="ORF">Tci_624240</name>
</gene>
<feature type="region of interest" description="Disordered" evidence="1">
    <location>
        <begin position="1"/>
        <end position="25"/>
    </location>
</feature>
<organism evidence="2">
    <name type="scientific">Tanacetum cinerariifolium</name>
    <name type="common">Dalmatian daisy</name>
    <name type="synonym">Chrysanthemum cinerariifolium</name>
    <dbReference type="NCBI Taxonomy" id="118510"/>
    <lineage>
        <taxon>Eukaryota</taxon>
        <taxon>Viridiplantae</taxon>
        <taxon>Streptophyta</taxon>
        <taxon>Embryophyta</taxon>
        <taxon>Tracheophyta</taxon>
        <taxon>Spermatophyta</taxon>
        <taxon>Magnoliopsida</taxon>
        <taxon>eudicotyledons</taxon>
        <taxon>Gunneridae</taxon>
        <taxon>Pentapetalae</taxon>
        <taxon>asterids</taxon>
        <taxon>campanulids</taxon>
        <taxon>Asterales</taxon>
        <taxon>Asteraceae</taxon>
        <taxon>Asteroideae</taxon>
        <taxon>Anthemideae</taxon>
        <taxon>Anthemidinae</taxon>
        <taxon>Tanacetum</taxon>
    </lineage>
</organism>
<proteinExistence type="predicted"/>
<sequence length="25" mass="2784">VFRRRGGISGHHRQKTFGNGKHGHG</sequence>